<dbReference type="Pfam" id="PF01248">
    <property type="entry name" value="Ribosomal_L7Ae"/>
    <property type="match status" value="1"/>
</dbReference>
<dbReference type="InterPro" id="IPR004038">
    <property type="entry name" value="Ribosomal_eL8/eL30/eS12/Gad45"/>
</dbReference>
<evidence type="ECO:0000313" key="7">
    <source>
        <dbReference type="Proteomes" id="UP000033188"/>
    </source>
</evidence>
<keyword evidence="7" id="KW-1185">Reference proteome</keyword>
<evidence type="ECO:0000256" key="4">
    <source>
        <dbReference type="RuleBase" id="RU000670"/>
    </source>
</evidence>
<dbReference type="AlphaFoldDB" id="A0A061DDL1"/>
<evidence type="ECO:0000256" key="3">
    <source>
        <dbReference type="ARBA" id="ARBA00023274"/>
    </source>
</evidence>
<dbReference type="RefSeq" id="XP_012768531.1">
    <property type="nucleotide sequence ID" value="XM_012913077.1"/>
</dbReference>
<gene>
    <name evidence="6" type="ORF">BBBOND_0302490</name>
</gene>
<dbReference type="OrthoDB" id="10249311at2759"/>
<dbReference type="Proteomes" id="UP000033188">
    <property type="component" value="Chromosome 3"/>
</dbReference>
<keyword evidence="3 4" id="KW-0687">Ribonucleoprotein</keyword>
<dbReference type="GO" id="GO:1990904">
    <property type="term" value="C:ribonucleoprotein complex"/>
    <property type="evidence" value="ECO:0007669"/>
    <property type="project" value="UniProtKB-KW"/>
</dbReference>
<dbReference type="GO" id="GO:0005840">
    <property type="term" value="C:ribosome"/>
    <property type="evidence" value="ECO:0007669"/>
    <property type="project" value="UniProtKB-KW"/>
</dbReference>
<comment type="similarity">
    <text evidence="1 4">Belongs to the eukaryotic ribosomal protein eS12 family.</text>
</comment>
<dbReference type="SUPFAM" id="SSF55315">
    <property type="entry name" value="L30e-like"/>
    <property type="match status" value="1"/>
</dbReference>
<organism evidence="6 7">
    <name type="scientific">Babesia bigemina</name>
    <dbReference type="NCBI Taxonomy" id="5866"/>
    <lineage>
        <taxon>Eukaryota</taxon>
        <taxon>Sar</taxon>
        <taxon>Alveolata</taxon>
        <taxon>Apicomplexa</taxon>
        <taxon>Aconoidasida</taxon>
        <taxon>Piroplasmida</taxon>
        <taxon>Babesiidae</taxon>
        <taxon>Babesia</taxon>
    </lineage>
</organism>
<dbReference type="InterPro" id="IPR000530">
    <property type="entry name" value="Ribosomal_eS12"/>
</dbReference>
<dbReference type="PANTHER" id="PTHR11843">
    <property type="entry name" value="40S RIBOSOMAL PROTEIN S12"/>
    <property type="match status" value="1"/>
</dbReference>
<dbReference type="STRING" id="5866.A0A061DDL1"/>
<dbReference type="VEuPathDB" id="PiroplasmaDB:BBBOND_0302490"/>
<proteinExistence type="inferred from homology"/>
<dbReference type="Gene3D" id="3.30.1330.30">
    <property type="match status" value="1"/>
</dbReference>
<evidence type="ECO:0000256" key="2">
    <source>
        <dbReference type="ARBA" id="ARBA00022980"/>
    </source>
</evidence>
<name>A0A061DDL1_BABBI</name>
<dbReference type="GO" id="GO:0003735">
    <property type="term" value="F:structural constituent of ribosome"/>
    <property type="evidence" value="ECO:0007669"/>
    <property type="project" value="InterPro"/>
</dbReference>
<evidence type="ECO:0000313" key="6">
    <source>
        <dbReference type="EMBL" id="CDR96345.1"/>
    </source>
</evidence>
<dbReference type="PRINTS" id="PR00972">
    <property type="entry name" value="RIBSOMALS12E"/>
</dbReference>
<dbReference type="OMA" id="NCDEPMD"/>
<protein>
    <recommendedName>
        <fullName evidence="4">40S ribosomal protein S12</fullName>
    </recommendedName>
</protein>
<evidence type="ECO:0000256" key="1">
    <source>
        <dbReference type="ARBA" id="ARBA00005824"/>
    </source>
</evidence>
<keyword evidence="2 4" id="KW-0689">Ribosomal protein</keyword>
<dbReference type="GeneID" id="24564886"/>
<feature type="domain" description="Ribosomal protein eL8/eL30/eS12/Gadd45" evidence="5">
    <location>
        <begin position="21"/>
        <end position="109"/>
    </location>
</feature>
<accession>A0A061DDL1</accession>
<sequence>MSDTEAPEAVAPVNTPEEPLQRLLHLAMSKGCLVRGLHQVTKALDAKKVKACVVSNQTSEEGYLKLILALCKEHGVPCIETDADCKTVGKWAGLCKYDIEGVARNIVGTTSVAITYFDESSETSEEMLKLIASLA</sequence>
<dbReference type="EMBL" id="LK391709">
    <property type="protein sequence ID" value="CDR96345.1"/>
    <property type="molecule type" value="Genomic_DNA"/>
</dbReference>
<dbReference type="GO" id="GO:0006412">
    <property type="term" value="P:translation"/>
    <property type="evidence" value="ECO:0007669"/>
    <property type="project" value="InterPro"/>
</dbReference>
<reference evidence="7" key="1">
    <citation type="journal article" date="2014" name="Nucleic Acids Res.">
        <title>The evolutionary dynamics of variant antigen genes in Babesia reveal a history of genomic innovation underlying host-parasite interaction.</title>
        <authorList>
            <person name="Jackson A.P."/>
            <person name="Otto T.D."/>
            <person name="Darby A."/>
            <person name="Ramaprasad A."/>
            <person name="Xia D."/>
            <person name="Echaide I.E."/>
            <person name="Farber M."/>
            <person name="Gahlot S."/>
            <person name="Gamble J."/>
            <person name="Gupta D."/>
            <person name="Gupta Y."/>
            <person name="Jackson L."/>
            <person name="Malandrin L."/>
            <person name="Malas T.B."/>
            <person name="Moussa E."/>
            <person name="Nair M."/>
            <person name="Reid A.J."/>
            <person name="Sanders M."/>
            <person name="Sharma J."/>
            <person name="Tracey A."/>
            <person name="Quail M.A."/>
            <person name="Weir W."/>
            <person name="Wastling J.M."/>
            <person name="Hall N."/>
            <person name="Willadsen P."/>
            <person name="Lingelbach K."/>
            <person name="Shiels B."/>
            <person name="Tait A."/>
            <person name="Berriman M."/>
            <person name="Allred D.R."/>
            <person name="Pain A."/>
        </authorList>
    </citation>
    <scope>NUCLEOTIDE SEQUENCE [LARGE SCALE GENOMIC DNA]</scope>
    <source>
        <strain evidence="7">Bond</strain>
    </source>
</reference>
<dbReference type="KEGG" id="bbig:BBBOND_0302490"/>
<dbReference type="InterPro" id="IPR029064">
    <property type="entry name" value="Ribosomal_eL30-like_sf"/>
</dbReference>
<evidence type="ECO:0000259" key="5">
    <source>
        <dbReference type="Pfam" id="PF01248"/>
    </source>
</evidence>